<accession>A0AA38SCM6</accession>
<evidence type="ECO:0000256" key="1">
    <source>
        <dbReference type="SAM" id="MobiDB-lite"/>
    </source>
</evidence>
<feature type="signal peptide" evidence="2">
    <location>
        <begin position="1"/>
        <end position="18"/>
    </location>
</feature>
<comment type="caution">
    <text evidence="3">The sequence shown here is derived from an EMBL/GenBank/DDBJ whole genome shotgun (WGS) entry which is preliminary data.</text>
</comment>
<evidence type="ECO:0000313" key="3">
    <source>
        <dbReference type="EMBL" id="KAJ9164575.1"/>
    </source>
</evidence>
<proteinExistence type="predicted"/>
<keyword evidence="4" id="KW-1185">Reference proteome</keyword>
<dbReference type="EMBL" id="JANBVN010000011">
    <property type="protein sequence ID" value="KAJ9164575.1"/>
    <property type="molecule type" value="Genomic_DNA"/>
</dbReference>
<evidence type="ECO:0000313" key="4">
    <source>
        <dbReference type="Proteomes" id="UP001174691"/>
    </source>
</evidence>
<dbReference type="Proteomes" id="UP001174691">
    <property type="component" value="Unassembled WGS sequence"/>
</dbReference>
<sequence>MKTSVLLAVSALLAPGLGSVLMAKSENQMNQYPNMNECNNHREPIHRASPRPNRCYDMEDNYQAFYYQYGDQYRPQMYTERGCRGRRYDPPKNRCCDRGRYNSYMMGGYNNPREEDGEEKGKVEEHGDD</sequence>
<feature type="compositionally biased region" description="Basic and acidic residues" evidence="1">
    <location>
        <begin position="119"/>
        <end position="129"/>
    </location>
</feature>
<protein>
    <submittedName>
        <fullName evidence="3">Uncharacterized protein</fullName>
    </submittedName>
</protein>
<evidence type="ECO:0000256" key="2">
    <source>
        <dbReference type="SAM" id="SignalP"/>
    </source>
</evidence>
<dbReference type="AlphaFoldDB" id="A0AA38SCM6"/>
<gene>
    <name evidence="3" type="ORF">NKR19_g1264</name>
</gene>
<feature type="chain" id="PRO_5041388643" evidence="2">
    <location>
        <begin position="19"/>
        <end position="129"/>
    </location>
</feature>
<feature type="region of interest" description="Disordered" evidence="1">
    <location>
        <begin position="106"/>
        <end position="129"/>
    </location>
</feature>
<keyword evidence="2" id="KW-0732">Signal</keyword>
<name>A0AA38SCM6_9PEZI</name>
<organism evidence="3 4">
    <name type="scientific">Coniochaeta hoffmannii</name>
    <dbReference type="NCBI Taxonomy" id="91930"/>
    <lineage>
        <taxon>Eukaryota</taxon>
        <taxon>Fungi</taxon>
        <taxon>Dikarya</taxon>
        <taxon>Ascomycota</taxon>
        <taxon>Pezizomycotina</taxon>
        <taxon>Sordariomycetes</taxon>
        <taxon>Sordariomycetidae</taxon>
        <taxon>Coniochaetales</taxon>
        <taxon>Coniochaetaceae</taxon>
        <taxon>Coniochaeta</taxon>
    </lineage>
</organism>
<feature type="region of interest" description="Disordered" evidence="1">
    <location>
        <begin position="32"/>
        <end position="53"/>
    </location>
</feature>
<reference evidence="3" key="1">
    <citation type="submission" date="2022-07" db="EMBL/GenBank/DDBJ databases">
        <title>Fungi with potential for degradation of polypropylene.</title>
        <authorList>
            <person name="Gostincar C."/>
        </authorList>
    </citation>
    <scope>NUCLEOTIDE SEQUENCE</scope>
    <source>
        <strain evidence="3">EXF-13287</strain>
    </source>
</reference>